<dbReference type="Proteomes" id="UP001164746">
    <property type="component" value="Chromosome 7"/>
</dbReference>
<name>A0ABY7EMQ5_MYAAR</name>
<proteinExistence type="inferred from homology"/>
<comment type="function">
    <text evidence="8">Ligand for members of the frizzled family of seven transmembrane receptors.</text>
</comment>
<evidence type="ECO:0000313" key="9">
    <source>
        <dbReference type="EMBL" id="WAR10011.1"/>
    </source>
</evidence>
<dbReference type="PANTHER" id="PTHR12027">
    <property type="entry name" value="WNT RELATED"/>
    <property type="match status" value="1"/>
</dbReference>
<keyword evidence="3 8" id="KW-0217">Developmental protein</keyword>
<dbReference type="Pfam" id="PF00110">
    <property type="entry name" value="wnt"/>
    <property type="match status" value="1"/>
</dbReference>
<keyword evidence="4" id="KW-0964">Secreted</keyword>
<gene>
    <name evidence="9" type="ORF">MAR_035087</name>
</gene>
<evidence type="ECO:0000256" key="4">
    <source>
        <dbReference type="ARBA" id="ARBA00022525"/>
    </source>
</evidence>
<protein>
    <recommendedName>
        <fullName evidence="8">Protein Wnt</fullName>
    </recommendedName>
</protein>
<dbReference type="EMBL" id="CP111018">
    <property type="protein sequence ID" value="WAR10011.1"/>
    <property type="molecule type" value="Genomic_DNA"/>
</dbReference>
<evidence type="ECO:0000313" key="10">
    <source>
        <dbReference type="Proteomes" id="UP001164746"/>
    </source>
</evidence>
<evidence type="ECO:0000256" key="2">
    <source>
        <dbReference type="ARBA" id="ARBA00005683"/>
    </source>
</evidence>
<keyword evidence="5" id="KW-0272">Extracellular matrix</keyword>
<dbReference type="InterPro" id="IPR005817">
    <property type="entry name" value="Wnt"/>
</dbReference>
<comment type="subcellular location">
    <subcellularLocation>
        <location evidence="1 8">Secreted</location>
        <location evidence="1 8">Extracellular space</location>
        <location evidence="1 8">Extracellular matrix</location>
    </subcellularLocation>
</comment>
<keyword evidence="7" id="KW-1015">Disulfide bond</keyword>
<keyword evidence="10" id="KW-1185">Reference proteome</keyword>
<organism evidence="9 10">
    <name type="scientific">Mya arenaria</name>
    <name type="common">Soft-shell clam</name>
    <dbReference type="NCBI Taxonomy" id="6604"/>
    <lineage>
        <taxon>Eukaryota</taxon>
        <taxon>Metazoa</taxon>
        <taxon>Spiralia</taxon>
        <taxon>Lophotrochozoa</taxon>
        <taxon>Mollusca</taxon>
        <taxon>Bivalvia</taxon>
        <taxon>Autobranchia</taxon>
        <taxon>Heteroconchia</taxon>
        <taxon>Euheterodonta</taxon>
        <taxon>Imparidentia</taxon>
        <taxon>Neoheterodontei</taxon>
        <taxon>Myida</taxon>
        <taxon>Myoidea</taxon>
        <taxon>Myidae</taxon>
        <taxon>Mya</taxon>
    </lineage>
</organism>
<evidence type="ECO:0000256" key="8">
    <source>
        <dbReference type="RuleBase" id="RU003500"/>
    </source>
</evidence>
<reference evidence="9" key="1">
    <citation type="submission" date="2022-11" db="EMBL/GenBank/DDBJ databases">
        <title>Centuries of genome instability and evolution in soft-shell clam transmissible cancer (bioRxiv).</title>
        <authorList>
            <person name="Hart S.F.M."/>
            <person name="Yonemitsu M.A."/>
            <person name="Giersch R.M."/>
            <person name="Beal B.F."/>
            <person name="Arriagada G."/>
            <person name="Davis B.W."/>
            <person name="Ostrander E.A."/>
            <person name="Goff S.P."/>
            <person name="Metzger M.J."/>
        </authorList>
    </citation>
    <scope>NUCLEOTIDE SEQUENCE</scope>
    <source>
        <strain evidence="9">MELC-2E11</strain>
        <tissue evidence="9">Siphon/mantle</tissue>
    </source>
</reference>
<accession>A0ABY7EMQ5</accession>
<keyword evidence="6 8" id="KW-0879">Wnt signaling pathway</keyword>
<comment type="similarity">
    <text evidence="2 8">Belongs to the Wnt family.</text>
</comment>
<dbReference type="InterPro" id="IPR043158">
    <property type="entry name" value="Wnt_C"/>
</dbReference>
<dbReference type="Gene3D" id="3.30.2460.20">
    <property type="match status" value="1"/>
</dbReference>
<evidence type="ECO:0000256" key="7">
    <source>
        <dbReference type="ARBA" id="ARBA00023157"/>
    </source>
</evidence>
<evidence type="ECO:0000256" key="6">
    <source>
        <dbReference type="ARBA" id="ARBA00022687"/>
    </source>
</evidence>
<evidence type="ECO:0000256" key="1">
    <source>
        <dbReference type="ARBA" id="ARBA00004498"/>
    </source>
</evidence>
<sequence>MCVFVSSHNFCKRRKRYGSLGTQGRQCVSDSMGLEGCTLMCCGRGYTQTQGTVLENCKCQFIWCCQVICKTCTSIKTITRCL</sequence>
<evidence type="ECO:0000256" key="3">
    <source>
        <dbReference type="ARBA" id="ARBA00022473"/>
    </source>
</evidence>
<evidence type="ECO:0000256" key="5">
    <source>
        <dbReference type="ARBA" id="ARBA00022530"/>
    </source>
</evidence>